<evidence type="ECO:0000313" key="5">
    <source>
        <dbReference type="Proteomes" id="UP001499852"/>
    </source>
</evidence>
<name>A0ABP9NW45_9BACT</name>
<dbReference type="InterPro" id="IPR010895">
    <property type="entry name" value="CHRD"/>
</dbReference>
<keyword evidence="5" id="KW-1185">Reference proteome</keyword>
<evidence type="ECO:0000313" key="4">
    <source>
        <dbReference type="EMBL" id="GAA5135533.1"/>
    </source>
</evidence>
<feature type="signal peptide" evidence="2">
    <location>
        <begin position="1"/>
        <end position="20"/>
    </location>
</feature>
<dbReference type="SUPFAM" id="SSF141072">
    <property type="entry name" value="CalX-like"/>
    <property type="match status" value="2"/>
</dbReference>
<feature type="chain" id="PRO_5047402902" description="CHRD domain-containing protein" evidence="2">
    <location>
        <begin position="21"/>
        <end position="1608"/>
    </location>
</feature>
<evidence type="ECO:0000259" key="3">
    <source>
        <dbReference type="PROSITE" id="PS50933"/>
    </source>
</evidence>
<evidence type="ECO:0000256" key="1">
    <source>
        <dbReference type="SAM" id="MobiDB-lite"/>
    </source>
</evidence>
<dbReference type="Pfam" id="PF07452">
    <property type="entry name" value="CHRD"/>
    <property type="match status" value="1"/>
</dbReference>
<dbReference type="InterPro" id="IPR038081">
    <property type="entry name" value="CalX-like_sf"/>
</dbReference>
<reference evidence="5" key="1">
    <citation type="journal article" date="2019" name="Int. J. Syst. Evol. Microbiol.">
        <title>The Global Catalogue of Microorganisms (GCM) 10K type strain sequencing project: providing services to taxonomists for standard genome sequencing and annotation.</title>
        <authorList>
            <consortium name="The Broad Institute Genomics Platform"/>
            <consortium name="The Broad Institute Genome Sequencing Center for Infectious Disease"/>
            <person name="Wu L."/>
            <person name="Ma J."/>
        </authorList>
    </citation>
    <scope>NUCLEOTIDE SEQUENCE [LARGE SCALE GENOMIC DNA]</scope>
    <source>
        <strain evidence="5">JCM 18053</strain>
    </source>
</reference>
<dbReference type="EMBL" id="BAABIA010000002">
    <property type="protein sequence ID" value="GAA5135533.1"/>
    <property type="molecule type" value="Genomic_DNA"/>
</dbReference>
<proteinExistence type="predicted"/>
<feature type="region of interest" description="Disordered" evidence="1">
    <location>
        <begin position="44"/>
        <end position="68"/>
    </location>
</feature>
<gene>
    <name evidence="4" type="ORF">GCM10023213_09020</name>
</gene>
<protein>
    <recommendedName>
        <fullName evidence="3">CHRD domain-containing protein</fullName>
    </recommendedName>
</protein>
<dbReference type="SMART" id="SM00754">
    <property type="entry name" value="CHRD"/>
    <property type="match status" value="1"/>
</dbReference>
<sequence>MTVKALVLSQLLPLSSPLSAASDYNGDGVCDVWQQLHNAWSLLPGDDEDGDGSSNILESIAGTDPRNPADVLRISESALVENDVRFTLPSSTGKRYQLLSSDSPNGPVWTPQGSALTGTGAAIQFTTPKGDGTNRKFYKVETSDQDTDEDGINDWAEGITGTNPALATSPGNASGGTASDADVLASLFALTTTTLPSTTGAQEKEGLTSRIRLSRPADKSAMPLTLAYASSGNPVPSRGSASSGDFTLTVDQPSGQITGAATGTLTLPAGASQMDVIVHPVLDSTPEVPELLTLNILRPGSGPATPPLTGTALIRDADPTNEDNRTLFVAYLGKEAGVSTTATGIATALVQGDNDEALISLTFSNLTSPQNTAYLRVDSDLEIINVGLGQVTGKQWQIRAAQTKFTDQAMLTALHAGQLYISITTAENPTGEIRGYFNKATGSTSFAYNPALHDGPAYGSPEWQSVAGAAIERDIYRFLEQCTFGPTAELYTEVRAEVDAAMTGGQTYLKGLENWLDKQMDPAITPNPSLTTLTMAADNEEFVLRGNKPLWSGNDPQYGEVSYGVSYDAFGNPTVSTTSNGTYNNNHPFHNNRRREQWTLALQSKAQVRQRMTQALSEILVISEIDATVQGKHYGAAAYWDMLADNAFGKYRDLLQKVTYHPMMGIYLSHLRNRATYISGGVTISPDENYAREIMQLFSIGLVLRHPDGSLVLGQDGLPVPTYDNGDITELARVLTGFCHGARHLNASVQRFNGMYMAASNIRVSPTIEIQGGAGGINGNGTTFTNFSEGGGDSWWQAPWIYPMKVLGKVGTVSAAAPTLHDFGAKTLLAGKHGQTLVPAQTVVTATADGTSHTMAEADITLAHNCLAGNPSSGSYNGHQNTPINISRWLIQRLTSSNPSSGYLYRVSERYRQTNGNLGSVLKAIMLDHEARSIELADTTVGNGRMKEPMVHFMAVIRALKGYTGIPLTTLRDVPIPFSSTDSPMSTPYPQAEVDKFVPNASRFRFADTSSQLGQSPLRAPSVFNWFLPDYSVPGAMSEAGLVAPEMQIATETSIVARVNRLWTFTWMSLTGMTTFPGVDLEDPVQLTGNAGPQVKVSKSLVPTATENSFLALQSYTFTPANWNTAQTVTVAAVDDNIAEGSHTTRIHHAVSSTDADYSNLAIPSLNVTINDNETAGTARVIIAETGSETLVAEGGTTDTYTLALSQAPVSPVTVNLQTTVNNIGTYTTEVTVSPASVTFTSANWSAPQTVTVTAVNDTTSEVLEIAQIGHSLTTADTVYRQVGVASINVLVADNDPTGSNDVNLLQTQNGTLALEGGASDSYYLNLRRAPTATVAMAINTNADLTATPPSLSFTTTNWNIPQKVQITAVDDALIEGTEAFTITNVPSGGGYTATNTKNVAVTIQDNDGGSVIISETSGGTSVVESSATTSGNPQAANTDSYTLRLGSQPDANVTITVTPERHPTPMSNWAKASGYFGNDTSGSALQKDRLIFDYSEIISIYNAAYVAAGGNANASTAHFAGTLAVVDKLDLYLCGGRLKAQTPDLSLADLSNMGITNPRKSVVNGVYRGYSTTRLTTDTTNYNNEVRDRCRIAAYLVSISPQSFSAR</sequence>
<dbReference type="PROSITE" id="PS50933">
    <property type="entry name" value="CHRD"/>
    <property type="match status" value="1"/>
</dbReference>
<comment type="caution">
    <text evidence="4">The sequence shown here is derived from an EMBL/GenBank/DDBJ whole genome shotgun (WGS) entry which is preliminary data.</text>
</comment>
<organism evidence="4 5">
    <name type="scientific">Prosthecobacter algae</name>
    <dbReference type="NCBI Taxonomy" id="1144682"/>
    <lineage>
        <taxon>Bacteria</taxon>
        <taxon>Pseudomonadati</taxon>
        <taxon>Verrucomicrobiota</taxon>
        <taxon>Verrucomicrobiia</taxon>
        <taxon>Verrucomicrobiales</taxon>
        <taxon>Verrucomicrobiaceae</taxon>
        <taxon>Prosthecobacter</taxon>
    </lineage>
</organism>
<accession>A0ABP9NW45</accession>
<feature type="domain" description="CHRD" evidence="3">
    <location>
        <begin position="324"/>
        <end position="442"/>
    </location>
</feature>
<dbReference type="InterPro" id="IPR014917">
    <property type="entry name" value="DUF1800"/>
</dbReference>
<keyword evidence="2" id="KW-0732">Signal</keyword>
<dbReference type="Pfam" id="PF08811">
    <property type="entry name" value="DUF1800"/>
    <property type="match status" value="1"/>
</dbReference>
<dbReference type="Proteomes" id="UP001499852">
    <property type="component" value="Unassembled WGS sequence"/>
</dbReference>
<evidence type="ECO:0000256" key="2">
    <source>
        <dbReference type="SAM" id="SignalP"/>
    </source>
</evidence>